<gene>
    <name evidence="10" type="ORF">GA0061103_2026</name>
</gene>
<evidence type="ECO:0000256" key="7">
    <source>
        <dbReference type="RuleBase" id="RU361153"/>
    </source>
</evidence>
<dbReference type="PANTHER" id="PTHR31297">
    <property type="entry name" value="GLUCAN ENDO-1,6-BETA-GLUCOSIDASE B"/>
    <property type="match status" value="1"/>
</dbReference>
<proteinExistence type="inferred from homology"/>
<evidence type="ECO:0000256" key="5">
    <source>
        <dbReference type="ARBA" id="ARBA00023295"/>
    </source>
</evidence>
<comment type="similarity">
    <text evidence="1 7">Belongs to the glycosyl hydrolase 5 (cellulase A) family.</text>
</comment>
<dbReference type="InterPro" id="IPR017853">
    <property type="entry name" value="GH"/>
</dbReference>
<keyword evidence="6" id="KW-0624">Polysaccharide degradation</keyword>
<dbReference type="GO" id="GO:0005576">
    <property type="term" value="C:extracellular region"/>
    <property type="evidence" value="ECO:0007669"/>
    <property type="project" value="TreeGrafter"/>
</dbReference>
<evidence type="ECO:0000256" key="1">
    <source>
        <dbReference type="ARBA" id="ARBA00005641"/>
    </source>
</evidence>
<dbReference type="AlphaFoldDB" id="A0A1C3UEQ3"/>
<dbReference type="SUPFAM" id="SSF51445">
    <property type="entry name" value="(Trans)glycosidases"/>
    <property type="match status" value="1"/>
</dbReference>
<organism evidence="10 11">
    <name type="scientific">Rhizobium multihospitium</name>
    <dbReference type="NCBI Taxonomy" id="410764"/>
    <lineage>
        <taxon>Bacteria</taxon>
        <taxon>Pseudomonadati</taxon>
        <taxon>Pseudomonadota</taxon>
        <taxon>Alphaproteobacteria</taxon>
        <taxon>Hyphomicrobiales</taxon>
        <taxon>Rhizobiaceae</taxon>
        <taxon>Rhizobium/Agrobacterium group</taxon>
        <taxon>Rhizobium</taxon>
    </lineage>
</organism>
<dbReference type="InterPro" id="IPR006311">
    <property type="entry name" value="TAT_signal"/>
</dbReference>
<protein>
    <submittedName>
        <fullName evidence="10">Endoglucanase</fullName>
    </submittedName>
</protein>
<dbReference type="InterPro" id="IPR050386">
    <property type="entry name" value="Glycosyl_hydrolase_5"/>
</dbReference>
<feature type="chain" id="PRO_5008683041" evidence="8">
    <location>
        <begin position="38"/>
        <end position="377"/>
    </location>
</feature>
<keyword evidence="11" id="KW-1185">Reference proteome</keyword>
<keyword evidence="5 7" id="KW-0326">Glycosidase</keyword>
<evidence type="ECO:0000256" key="2">
    <source>
        <dbReference type="ARBA" id="ARBA00022801"/>
    </source>
</evidence>
<dbReference type="STRING" id="410764.GA0061103_2026"/>
<evidence type="ECO:0000313" key="10">
    <source>
        <dbReference type="EMBL" id="SCB13827.1"/>
    </source>
</evidence>
<dbReference type="GO" id="GO:0009986">
    <property type="term" value="C:cell surface"/>
    <property type="evidence" value="ECO:0007669"/>
    <property type="project" value="TreeGrafter"/>
</dbReference>
<evidence type="ECO:0000256" key="4">
    <source>
        <dbReference type="ARBA" id="ARBA00023277"/>
    </source>
</evidence>
<name>A0A1C3UEQ3_9HYPH</name>
<keyword evidence="8" id="KW-0732">Signal</keyword>
<sequence>MNVGRGLRSTMISRRSALKLAGSSILAALPAAGAARAAAKPIVPSRGINLPGWFDSHDGVAPSEPVLEKLRQTGFETIRLPINGDLLSATDTAALRRIEAGVTDLNRLGFSVLADMHPSESLHTALRQDFEAGSQRAAEAWMALSSVVANLPSDKVYPELLNEPPMRSDAWLQLRDRLAEVVRSKCPSHTLIWGPSPSQGIWEIGETPPLADDNQIAAIHFYAPTAFTHQCETWDASPLARISNLPFPATIETPLVQESIDKLRADGDEQAANLIEEQLATPWTEAAIASEFVRLRRWSETHDCPVMMNEFGVLNFCVTAESRRFWVRAVRQAAEANQVGWAYWELDQGFGIIKSRRSTEGFDDGMMAALLDGRGGG</sequence>
<dbReference type="Pfam" id="PF00150">
    <property type="entry name" value="Cellulase"/>
    <property type="match status" value="1"/>
</dbReference>
<evidence type="ECO:0000256" key="3">
    <source>
        <dbReference type="ARBA" id="ARBA00023001"/>
    </source>
</evidence>
<dbReference type="Proteomes" id="UP000199101">
    <property type="component" value="Unassembled WGS sequence"/>
</dbReference>
<keyword evidence="2 7" id="KW-0378">Hydrolase</keyword>
<evidence type="ECO:0000256" key="8">
    <source>
        <dbReference type="SAM" id="SignalP"/>
    </source>
</evidence>
<dbReference type="Gene3D" id="3.20.20.80">
    <property type="entry name" value="Glycosidases"/>
    <property type="match status" value="1"/>
</dbReference>
<dbReference type="InterPro" id="IPR001547">
    <property type="entry name" value="Glyco_hydro_5"/>
</dbReference>
<evidence type="ECO:0000313" key="11">
    <source>
        <dbReference type="Proteomes" id="UP000199101"/>
    </source>
</evidence>
<feature type="signal peptide" evidence="8">
    <location>
        <begin position="1"/>
        <end position="37"/>
    </location>
</feature>
<dbReference type="GO" id="GO:0008422">
    <property type="term" value="F:beta-glucosidase activity"/>
    <property type="evidence" value="ECO:0007669"/>
    <property type="project" value="TreeGrafter"/>
</dbReference>
<dbReference type="PANTHER" id="PTHR31297:SF41">
    <property type="entry name" value="ENDOGLUCANASE, PUTATIVE (AFU_ORTHOLOGUE AFUA_5G01830)-RELATED"/>
    <property type="match status" value="1"/>
</dbReference>
<evidence type="ECO:0000259" key="9">
    <source>
        <dbReference type="Pfam" id="PF00150"/>
    </source>
</evidence>
<feature type="domain" description="Glycoside hydrolase family 5" evidence="9">
    <location>
        <begin position="44"/>
        <end position="347"/>
    </location>
</feature>
<keyword evidence="4" id="KW-0119">Carbohydrate metabolism</keyword>
<reference evidence="11" key="1">
    <citation type="submission" date="2016-08" db="EMBL/GenBank/DDBJ databases">
        <authorList>
            <person name="Varghese N."/>
            <person name="Submissions Spin"/>
        </authorList>
    </citation>
    <scope>NUCLEOTIDE SEQUENCE [LARGE SCALE GENOMIC DNA]</scope>
    <source>
        <strain evidence="11">HAMBI 2975</strain>
    </source>
</reference>
<accession>A0A1C3UEQ3</accession>
<dbReference type="PROSITE" id="PS51318">
    <property type="entry name" value="TAT"/>
    <property type="match status" value="1"/>
</dbReference>
<keyword evidence="3" id="KW-0136">Cellulose degradation</keyword>
<dbReference type="EMBL" id="FMAG01000001">
    <property type="protein sequence ID" value="SCB13827.1"/>
    <property type="molecule type" value="Genomic_DNA"/>
</dbReference>
<dbReference type="GO" id="GO:0030245">
    <property type="term" value="P:cellulose catabolic process"/>
    <property type="evidence" value="ECO:0007669"/>
    <property type="project" value="UniProtKB-KW"/>
</dbReference>
<evidence type="ECO:0000256" key="6">
    <source>
        <dbReference type="ARBA" id="ARBA00023326"/>
    </source>
</evidence>